<gene>
    <name evidence="1" type="ORF">Rhe02_06130</name>
</gene>
<protein>
    <submittedName>
        <fullName evidence="1">Uncharacterized protein</fullName>
    </submittedName>
</protein>
<accession>A0A8J3VDL1</accession>
<sequence length="94" mass="10208">MADQPHPSTHSEAEHHEWIRQAIRAGRIAFYATQLVAFLVSLGHSQEDARKRAGQIAAGAGIAGAGLALSGEQIEAEAERVVAQFSRFFGHLFR</sequence>
<keyword evidence="2" id="KW-1185">Reference proteome</keyword>
<comment type="caution">
    <text evidence="1">The sequence shown here is derived from an EMBL/GenBank/DDBJ whole genome shotgun (WGS) entry which is preliminary data.</text>
</comment>
<name>A0A8J3VDL1_9ACTN</name>
<dbReference type="EMBL" id="BONY01000002">
    <property type="protein sequence ID" value="GIH02546.1"/>
    <property type="molecule type" value="Genomic_DNA"/>
</dbReference>
<evidence type="ECO:0000313" key="2">
    <source>
        <dbReference type="Proteomes" id="UP000612899"/>
    </source>
</evidence>
<proteinExistence type="predicted"/>
<dbReference type="Proteomes" id="UP000612899">
    <property type="component" value="Unassembled WGS sequence"/>
</dbReference>
<dbReference type="AlphaFoldDB" id="A0A8J3VDL1"/>
<evidence type="ECO:0000313" key="1">
    <source>
        <dbReference type="EMBL" id="GIH02546.1"/>
    </source>
</evidence>
<reference evidence="1" key="1">
    <citation type="submission" date="2021-01" db="EMBL/GenBank/DDBJ databases">
        <title>Whole genome shotgun sequence of Rhizocola hellebori NBRC 109834.</title>
        <authorList>
            <person name="Komaki H."/>
            <person name="Tamura T."/>
        </authorList>
    </citation>
    <scope>NUCLEOTIDE SEQUENCE</scope>
    <source>
        <strain evidence="1">NBRC 109834</strain>
    </source>
</reference>
<organism evidence="1 2">
    <name type="scientific">Rhizocola hellebori</name>
    <dbReference type="NCBI Taxonomy" id="1392758"/>
    <lineage>
        <taxon>Bacteria</taxon>
        <taxon>Bacillati</taxon>
        <taxon>Actinomycetota</taxon>
        <taxon>Actinomycetes</taxon>
        <taxon>Micromonosporales</taxon>
        <taxon>Micromonosporaceae</taxon>
        <taxon>Rhizocola</taxon>
    </lineage>
</organism>